<dbReference type="FunFam" id="3.40.50.2000:FF:000120">
    <property type="entry name" value="UDP-glycosyltransferase 76C1"/>
    <property type="match status" value="1"/>
</dbReference>
<dbReference type="PANTHER" id="PTHR11926:SF1464">
    <property type="entry name" value="UDP-GLYCOSYLTRANSFERASE 76B1-LIKE"/>
    <property type="match status" value="1"/>
</dbReference>
<dbReference type="FunFam" id="3.40.50.2000:FF:000040">
    <property type="entry name" value="UDP-glycosyltransferase 76C1"/>
    <property type="match status" value="1"/>
</dbReference>
<dbReference type="InterPro" id="IPR002213">
    <property type="entry name" value="UDP_glucos_trans"/>
</dbReference>
<dbReference type="SUPFAM" id="SSF53756">
    <property type="entry name" value="UDP-Glycosyltransferase/glycogen phosphorylase"/>
    <property type="match status" value="1"/>
</dbReference>
<protein>
    <submittedName>
        <fullName evidence="3">UDP-glycosyltransferase 76F1</fullName>
    </submittedName>
</protein>
<dbReference type="AlphaFoldDB" id="A0A7L9A324"/>
<dbReference type="Gene3D" id="3.40.50.2000">
    <property type="entry name" value="Glycogen Phosphorylase B"/>
    <property type="match status" value="2"/>
</dbReference>
<comment type="similarity">
    <text evidence="1">Belongs to the UDP-glycosyltransferase family.</text>
</comment>
<organism evidence="3">
    <name type="scientific">Rheum palmatum</name>
    <name type="common">Chinese rhubarb</name>
    <dbReference type="NCBI Taxonomy" id="137221"/>
    <lineage>
        <taxon>Eukaryota</taxon>
        <taxon>Viridiplantae</taxon>
        <taxon>Streptophyta</taxon>
        <taxon>Embryophyta</taxon>
        <taxon>Tracheophyta</taxon>
        <taxon>Spermatophyta</taxon>
        <taxon>Magnoliopsida</taxon>
        <taxon>eudicotyledons</taxon>
        <taxon>Gunneridae</taxon>
        <taxon>Pentapetalae</taxon>
        <taxon>Caryophyllales</taxon>
        <taxon>Polygonaceae</taxon>
        <taxon>Polygonoideae</taxon>
        <taxon>Rumiceae</taxon>
        <taxon>Rheum</taxon>
    </lineage>
</organism>
<name>A0A7L9A324_RHEPA</name>
<dbReference type="EMBL" id="MT834518">
    <property type="protein sequence ID" value="QOI79387.1"/>
    <property type="molecule type" value="mRNA"/>
</dbReference>
<dbReference type="GO" id="GO:0080044">
    <property type="term" value="F:quercetin 7-O-glucosyltransferase activity"/>
    <property type="evidence" value="ECO:0007669"/>
    <property type="project" value="TreeGrafter"/>
</dbReference>
<dbReference type="Pfam" id="PF00201">
    <property type="entry name" value="UDPGT"/>
    <property type="match status" value="1"/>
</dbReference>
<evidence type="ECO:0000256" key="1">
    <source>
        <dbReference type="ARBA" id="ARBA00009995"/>
    </source>
</evidence>
<evidence type="ECO:0000256" key="2">
    <source>
        <dbReference type="ARBA" id="ARBA00022679"/>
    </source>
</evidence>
<sequence length="445" mass="49495">MQERMGRRIVFFPLPLQGHINPLFQLADIFYSKGFSISIICTRFNAPNPDNHPHFTFHTIDDGLSEEDATMKDMIALTIKLNETCANSLRECLSEMLSSGSAQERVACLISDAMCYSSQAVADSLNLRRIALRTSGISAFASSLAYPLIVEKGYLSMQDTEAMVPELPPLRMKDIPKVKSQVPGLYEELLSHMVKATKLSSGLIFNSFEELESRSLATVYQDLCISIFPIGPFHKRAPSTSASLLTEDRTSISWLDEQGPNSVVYVSFGSLAAFEKDDFIELAWGLANSGQPFLWVVRPDQGQGPGRFPDGFLEEVERRGHVVGWAPQREVLAHPAVGAFLTHNGWNSTLESVCEGVPMICLPRFSDQTINARYVSDVWRVGLNLEKSIERRAIERAVRSVLLEKEGKEIRARMACLRNKASECLDEGGSSSESFGTLVNRIRSF</sequence>
<reference evidence="3" key="1">
    <citation type="submission" date="2020-08" db="EMBL/GenBank/DDBJ databases">
        <authorList>
            <person name="Liu M."/>
        </authorList>
    </citation>
    <scope>NUCLEOTIDE SEQUENCE</scope>
    <source>
        <strain evidence="3">RpUTG4</strain>
    </source>
</reference>
<dbReference type="PANTHER" id="PTHR11926">
    <property type="entry name" value="GLUCOSYL/GLUCURONOSYL TRANSFERASES"/>
    <property type="match status" value="1"/>
</dbReference>
<proteinExistence type="evidence at transcript level"/>
<evidence type="ECO:0000313" key="3">
    <source>
        <dbReference type="EMBL" id="QOI79387.1"/>
    </source>
</evidence>
<dbReference type="GO" id="GO:0080043">
    <property type="term" value="F:quercetin 3-O-glucosyltransferase activity"/>
    <property type="evidence" value="ECO:0007669"/>
    <property type="project" value="TreeGrafter"/>
</dbReference>
<accession>A0A7L9A324</accession>
<dbReference type="CDD" id="cd03784">
    <property type="entry name" value="GT1_Gtf-like"/>
    <property type="match status" value="1"/>
</dbReference>
<keyword evidence="2 3" id="KW-0808">Transferase</keyword>